<dbReference type="PANTHER" id="PTHR35848">
    <property type="entry name" value="OXALATE-BINDING PROTEIN"/>
    <property type="match status" value="1"/>
</dbReference>
<dbReference type="InterPro" id="IPR013096">
    <property type="entry name" value="Cupin_2"/>
</dbReference>
<dbReference type="Proteomes" id="UP001144256">
    <property type="component" value="Unassembled WGS sequence"/>
</dbReference>
<dbReference type="SUPFAM" id="SSF51182">
    <property type="entry name" value="RmlC-like cupins"/>
    <property type="match status" value="1"/>
</dbReference>
<dbReference type="InterPro" id="IPR051610">
    <property type="entry name" value="GPI/OXD"/>
</dbReference>
<keyword evidence="1" id="KW-0479">Metal-binding</keyword>
<dbReference type="AlphaFoldDB" id="A0A9W5Y938"/>
<dbReference type="RefSeq" id="WP_281812503.1">
    <property type="nucleotide sequence ID" value="NZ_BRLB01000001.1"/>
</dbReference>
<evidence type="ECO:0000313" key="4">
    <source>
        <dbReference type="Proteomes" id="UP001144256"/>
    </source>
</evidence>
<reference evidence="3" key="1">
    <citation type="submission" date="2022-06" db="EMBL/GenBank/DDBJ databases">
        <title>Vallitalea longa sp. nov., an anaerobic bacterium isolated from marine sediment.</title>
        <authorList>
            <person name="Hirano S."/>
            <person name="Terahara T."/>
            <person name="Mori K."/>
            <person name="Hamada M."/>
            <person name="Matsumoto R."/>
            <person name="Kobayashi T."/>
        </authorList>
    </citation>
    <scope>NUCLEOTIDE SEQUENCE</scope>
    <source>
        <strain evidence="3">SH18-1</strain>
    </source>
</reference>
<dbReference type="GO" id="GO:0046872">
    <property type="term" value="F:metal ion binding"/>
    <property type="evidence" value="ECO:0007669"/>
    <property type="project" value="UniProtKB-KW"/>
</dbReference>
<proteinExistence type="predicted"/>
<organism evidence="3 4">
    <name type="scientific">Vallitalea longa</name>
    <dbReference type="NCBI Taxonomy" id="2936439"/>
    <lineage>
        <taxon>Bacteria</taxon>
        <taxon>Bacillati</taxon>
        <taxon>Bacillota</taxon>
        <taxon>Clostridia</taxon>
        <taxon>Lachnospirales</taxon>
        <taxon>Vallitaleaceae</taxon>
        <taxon>Vallitalea</taxon>
    </lineage>
</organism>
<evidence type="ECO:0000313" key="3">
    <source>
        <dbReference type="EMBL" id="GKX28341.1"/>
    </source>
</evidence>
<sequence length="115" mass="12524">MITKRENLSTVVKKQLKDGIGNTTILNITDQEGLNDKGRLFASFSLEPGSSIGKHTHVDESEIYFILEGKGLVYDNGKEETVTSGDVVITKSGETHSIKNVGETTLNFIALIVLD</sequence>
<dbReference type="EMBL" id="BRLB01000001">
    <property type="protein sequence ID" value="GKX28341.1"/>
    <property type="molecule type" value="Genomic_DNA"/>
</dbReference>
<accession>A0A9W5Y938</accession>
<protein>
    <submittedName>
        <fullName evidence="3">Cupin</fullName>
    </submittedName>
</protein>
<evidence type="ECO:0000256" key="1">
    <source>
        <dbReference type="ARBA" id="ARBA00022723"/>
    </source>
</evidence>
<gene>
    <name evidence="3" type="ORF">SH1V18_08210</name>
</gene>
<comment type="caution">
    <text evidence="3">The sequence shown here is derived from an EMBL/GenBank/DDBJ whole genome shotgun (WGS) entry which is preliminary data.</text>
</comment>
<dbReference type="InterPro" id="IPR014710">
    <property type="entry name" value="RmlC-like_jellyroll"/>
</dbReference>
<keyword evidence="4" id="KW-1185">Reference proteome</keyword>
<dbReference type="Pfam" id="PF07883">
    <property type="entry name" value="Cupin_2"/>
    <property type="match status" value="1"/>
</dbReference>
<evidence type="ECO:0000259" key="2">
    <source>
        <dbReference type="Pfam" id="PF07883"/>
    </source>
</evidence>
<name>A0A9W5Y938_9FIRM</name>
<dbReference type="InterPro" id="IPR011051">
    <property type="entry name" value="RmlC_Cupin_sf"/>
</dbReference>
<dbReference type="Gene3D" id="2.60.120.10">
    <property type="entry name" value="Jelly Rolls"/>
    <property type="match status" value="1"/>
</dbReference>
<dbReference type="PANTHER" id="PTHR35848:SF6">
    <property type="entry name" value="CUPIN TYPE-2 DOMAIN-CONTAINING PROTEIN"/>
    <property type="match status" value="1"/>
</dbReference>
<feature type="domain" description="Cupin type-2" evidence="2">
    <location>
        <begin position="44"/>
        <end position="110"/>
    </location>
</feature>
<dbReference type="CDD" id="cd02221">
    <property type="entry name" value="cupin_TM1287-like"/>
    <property type="match status" value="1"/>
</dbReference>